<dbReference type="PROSITE" id="PS00018">
    <property type="entry name" value="EF_HAND_1"/>
    <property type="match status" value="1"/>
</dbReference>
<dbReference type="InterPro" id="IPR002048">
    <property type="entry name" value="EF_hand_dom"/>
</dbReference>
<protein>
    <recommendedName>
        <fullName evidence="2">EF-hand domain-containing protein</fullName>
    </recommendedName>
</protein>
<evidence type="ECO:0000313" key="4">
    <source>
        <dbReference type="Proteomes" id="UP001190700"/>
    </source>
</evidence>
<comment type="caution">
    <text evidence="3">The sequence shown here is derived from an EMBL/GenBank/DDBJ whole genome shotgun (WGS) entry which is preliminary data.</text>
</comment>
<keyword evidence="1" id="KW-0106">Calcium</keyword>
<accession>A0AAE0BR86</accession>
<dbReference type="PROSITE" id="PS50222">
    <property type="entry name" value="EF_HAND_2"/>
    <property type="match status" value="1"/>
</dbReference>
<gene>
    <name evidence="3" type="ORF">CYMTET_48916</name>
</gene>
<evidence type="ECO:0000259" key="2">
    <source>
        <dbReference type="PROSITE" id="PS50222"/>
    </source>
</evidence>
<dbReference type="InterPro" id="IPR014710">
    <property type="entry name" value="RmlC-like_jellyroll"/>
</dbReference>
<dbReference type="InterPro" id="IPR018247">
    <property type="entry name" value="EF_Hand_1_Ca_BS"/>
</dbReference>
<reference evidence="3 4" key="1">
    <citation type="journal article" date="2015" name="Genome Biol. Evol.">
        <title>Comparative Genomics of a Bacterivorous Green Alga Reveals Evolutionary Causalities and Consequences of Phago-Mixotrophic Mode of Nutrition.</title>
        <authorList>
            <person name="Burns J.A."/>
            <person name="Paasch A."/>
            <person name="Narechania A."/>
            <person name="Kim E."/>
        </authorList>
    </citation>
    <scope>NUCLEOTIDE SEQUENCE [LARGE SCALE GENOMIC DNA]</scope>
    <source>
        <strain evidence="3 4">PLY_AMNH</strain>
    </source>
</reference>
<feature type="domain" description="EF-hand" evidence="2">
    <location>
        <begin position="144"/>
        <end position="179"/>
    </location>
</feature>
<feature type="non-terminal residue" evidence="3">
    <location>
        <position position="225"/>
    </location>
</feature>
<keyword evidence="4" id="KW-1185">Reference proteome</keyword>
<dbReference type="Proteomes" id="UP001190700">
    <property type="component" value="Unassembled WGS sequence"/>
</dbReference>
<dbReference type="SUPFAM" id="SSF47473">
    <property type="entry name" value="EF-hand"/>
    <property type="match status" value="1"/>
</dbReference>
<proteinExistence type="predicted"/>
<dbReference type="EMBL" id="LGRX02033422">
    <property type="protein sequence ID" value="KAK3241303.1"/>
    <property type="molecule type" value="Genomic_DNA"/>
</dbReference>
<dbReference type="GO" id="GO:0005509">
    <property type="term" value="F:calcium ion binding"/>
    <property type="evidence" value="ECO:0007669"/>
    <property type="project" value="InterPro"/>
</dbReference>
<organism evidence="3 4">
    <name type="scientific">Cymbomonas tetramitiformis</name>
    <dbReference type="NCBI Taxonomy" id="36881"/>
    <lineage>
        <taxon>Eukaryota</taxon>
        <taxon>Viridiplantae</taxon>
        <taxon>Chlorophyta</taxon>
        <taxon>Pyramimonadophyceae</taxon>
        <taxon>Pyramimonadales</taxon>
        <taxon>Pyramimonadaceae</taxon>
        <taxon>Cymbomonas</taxon>
    </lineage>
</organism>
<dbReference type="Gene3D" id="2.60.120.10">
    <property type="entry name" value="Jelly Rolls"/>
    <property type="match status" value="1"/>
</dbReference>
<sequence length="225" mass="25152">MLGKLERLSLIKRIKRTLAKRPEARTAADIELLKKQTSHIMFFSEFPEMHRDLCYMLRLRHVKAAEVLSDNGVLNYFFYVLEGTISVTGGNVDPLADSRTPAAVAKRRAQAKLQRRLTAEDEAAGQVQRRQSVVDREDLAMRREREAALLNVFKELDANNSGTIDINELLVRYSARDCPYSTPHCGGISVDRGRSCLDACLAGGLPVRFHFRAPASPQRCTGPGP</sequence>
<dbReference type="InterPro" id="IPR011992">
    <property type="entry name" value="EF-hand-dom_pair"/>
</dbReference>
<name>A0AAE0BR86_9CHLO</name>
<evidence type="ECO:0000313" key="3">
    <source>
        <dbReference type="EMBL" id="KAK3241303.1"/>
    </source>
</evidence>
<dbReference type="AlphaFoldDB" id="A0AAE0BR86"/>
<evidence type="ECO:0000256" key="1">
    <source>
        <dbReference type="ARBA" id="ARBA00022837"/>
    </source>
</evidence>